<accession>A0ABT6L8K2</accession>
<proteinExistence type="inferred from homology"/>
<reference evidence="9 10" key="1">
    <citation type="submission" date="2023-04" db="EMBL/GenBank/DDBJ databases">
        <title>Forest soil microbial communities from Buena Vista Peninsula, Colon Province, Panama.</title>
        <authorList>
            <person name="Bouskill N."/>
        </authorList>
    </citation>
    <scope>NUCLEOTIDE SEQUENCE [LARGE SCALE GENOMIC DNA]</scope>
    <source>
        <strain evidence="9 10">AC80</strain>
    </source>
</reference>
<evidence type="ECO:0000256" key="3">
    <source>
        <dbReference type="ARBA" id="ARBA00022630"/>
    </source>
</evidence>
<dbReference type="Pfam" id="PF01565">
    <property type="entry name" value="FAD_binding_4"/>
    <property type="match status" value="1"/>
</dbReference>
<name>A0ABT6L8K2_9MYCO</name>
<keyword evidence="6 9" id="KW-0560">Oxidoreductase</keyword>
<comment type="similarity">
    <text evidence="2">Belongs to the FAD-binding oxidoreductase/transferase type 4 family.</text>
</comment>
<comment type="caution">
    <text evidence="9">The sequence shown here is derived from an EMBL/GenBank/DDBJ whole genome shotgun (WGS) entry which is preliminary data.</text>
</comment>
<dbReference type="Gene3D" id="1.10.45.10">
    <property type="entry name" value="Vanillyl-alcohol Oxidase, Chain A, domain 4"/>
    <property type="match status" value="1"/>
</dbReference>
<evidence type="ECO:0000256" key="7">
    <source>
        <dbReference type="ARBA" id="ARBA00038897"/>
    </source>
</evidence>
<organism evidence="9 10">
    <name type="scientific">Mycolicibacterium frederiksbergense</name>
    <dbReference type="NCBI Taxonomy" id="117567"/>
    <lineage>
        <taxon>Bacteria</taxon>
        <taxon>Bacillati</taxon>
        <taxon>Actinomycetota</taxon>
        <taxon>Actinomycetes</taxon>
        <taxon>Mycobacteriales</taxon>
        <taxon>Mycobacteriaceae</taxon>
        <taxon>Mycolicibacterium</taxon>
    </lineage>
</organism>
<keyword evidence="4" id="KW-0274">FAD</keyword>
<evidence type="ECO:0000256" key="1">
    <source>
        <dbReference type="ARBA" id="ARBA00001974"/>
    </source>
</evidence>
<dbReference type="GO" id="GO:0003973">
    <property type="term" value="F:(S)-2-hydroxy-acid oxidase activity"/>
    <property type="evidence" value="ECO:0007669"/>
    <property type="project" value="UniProtKB-EC"/>
</dbReference>
<dbReference type="PANTHER" id="PTHR11748">
    <property type="entry name" value="D-LACTATE DEHYDROGENASE"/>
    <property type="match status" value="1"/>
</dbReference>
<comment type="cofactor">
    <cofactor evidence="1">
        <name>FAD</name>
        <dbReference type="ChEBI" id="CHEBI:57692"/>
    </cofactor>
</comment>
<dbReference type="SUPFAM" id="SSF55103">
    <property type="entry name" value="FAD-linked oxidases, C-terminal domain"/>
    <property type="match status" value="1"/>
</dbReference>
<dbReference type="Proteomes" id="UP001160130">
    <property type="component" value="Unassembled WGS sequence"/>
</dbReference>
<dbReference type="Gene3D" id="3.30.465.10">
    <property type="match status" value="1"/>
</dbReference>
<feature type="domain" description="FAD-binding PCMH-type" evidence="8">
    <location>
        <begin position="47"/>
        <end position="230"/>
    </location>
</feature>
<evidence type="ECO:0000256" key="4">
    <source>
        <dbReference type="ARBA" id="ARBA00022827"/>
    </source>
</evidence>
<keyword evidence="5" id="KW-0809">Transit peptide</keyword>
<sequence length="506" mass="55924">MTVPTISDEIVDRLREILDEDGAVLTDRSSRFNRARVPAPFPVHRWEEFLPDVVVLPRTTEQVSRIVKLANEYGVPIVPRAGGTGLADGAVPMRGGILVDVKRMDKIKEIDLVNNTVTVGPGINMQTLNRSLSRHGVIYPDDPASYACALVGGRIGTSGLSLLGARYGHTRDLVISFEIVLPTGEVIEVGEGGGRKIRKSSTGYHLKQLFMGHQGTLGIVTEATLELVPRAETEFAAFFLFEDYDTAYRTFSKIAKSGLATLAGVMLFDPEKVEYLRRDDEAYIVQPEWVKAVCAASLLGTRAEVEPASKIVMELGRSLGGKYIGDEIASGDWAARHDRYANPLHGRDANGKVVPMSWHCEDAAIPYSEVPEVLRKWHEIARRYMDKYDIFDDWGAFAYTNGGHKPWGDLLLEIDMGLWEDRMDEESWQAFVSLKREIAQVAIDHGGSMSACHGATRAGDAELVPTEMGASWQVMKTIKRALDPHNIMNPGKQSLDEAYLPEGAQR</sequence>
<dbReference type="EC" id="1.1.2.4" evidence="7"/>
<keyword evidence="3" id="KW-0285">Flavoprotein</keyword>
<dbReference type="InterPro" id="IPR004113">
    <property type="entry name" value="FAD-bd_oxidored_4_C"/>
</dbReference>
<evidence type="ECO:0000313" key="10">
    <source>
        <dbReference type="Proteomes" id="UP001160130"/>
    </source>
</evidence>
<dbReference type="PROSITE" id="PS51387">
    <property type="entry name" value="FAD_PCMH"/>
    <property type="match status" value="1"/>
</dbReference>
<protein>
    <recommendedName>
        <fullName evidence="7">D-lactate dehydrogenase (cytochrome)</fullName>
        <ecNumber evidence="7">1.1.2.4</ecNumber>
    </recommendedName>
</protein>
<dbReference type="RefSeq" id="WP_280835126.1">
    <property type="nucleotide sequence ID" value="NZ_JARXVE010000011.1"/>
</dbReference>
<dbReference type="InterPro" id="IPR016166">
    <property type="entry name" value="FAD-bd_PCMH"/>
</dbReference>
<dbReference type="EMBL" id="JARXVE010000011">
    <property type="protein sequence ID" value="MDH6198557.1"/>
    <property type="molecule type" value="Genomic_DNA"/>
</dbReference>
<evidence type="ECO:0000259" key="8">
    <source>
        <dbReference type="PROSITE" id="PS51387"/>
    </source>
</evidence>
<dbReference type="InterPro" id="IPR016171">
    <property type="entry name" value="Vanillyl_alc_oxidase_C-sub2"/>
</dbReference>
<dbReference type="InterPro" id="IPR016164">
    <property type="entry name" value="FAD-linked_Oxase-like_C"/>
</dbReference>
<dbReference type="InterPro" id="IPR006094">
    <property type="entry name" value="Oxid_FAD_bind_N"/>
</dbReference>
<dbReference type="InterPro" id="IPR036318">
    <property type="entry name" value="FAD-bd_PCMH-like_sf"/>
</dbReference>
<dbReference type="PANTHER" id="PTHR11748:SF111">
    <property type="entry name" value="D-LACTATE DEHYDROGENASE, MITOCHONDRIAL-RELATED"/>
    <property type="match status" value="1"/>
</dbReference>
<dbReference type="SUPFAM" id="SSF56176">
    <property type="entry name" value="FAD-binding/transporter-associated domain-like"/>
    <property type="match status" value="1"/>
</dbReference>
<evidence type="ECO:0000313" key="9">
    <source>
        <dbReference type="EMBL" id="MDH6198557.1"/>
    </source>
</evidence>
<dbReference type="Pfam" id="PF02913">
    <property type="entry name" value="FAD-oxidase_C"/>
    <property type="match status" value="1"/>
</dbReference>
<dbReference type="InterPro" id="IPR016169">
    <property type="entry name" value="FAD-bd_PCMH_sub2"/>
</dbReference>
<evidence type="ECO:0000256" key="2">
    <source>
        <dbReference type="ARBA" id="ARBA00008000"/>
    </source>
</evidence>
<evidence type="ECO:0000256" key="5">
    <source>
        <dbReference type="ARBA" id="ARBA00022946"/>
    </source>
</evidence>
<gene>
    <name evidence="9" type="ORF">M2272_005216</name>
</gene>
<evidence type="ECO:0000256" key="6">
    <source>
        <dbReference type="ARBA" id="ARBA00023002"/>
    </source>
</evidence>
<keyword evidence="10" id="KW-1185">Reference proteome</keyword>